<evidence type="ECO:0000256" key="1">
    <source>
        <dbReference type="SAM" id="MobiDB-lite"/>
    </source>
</evidence>
<reference evidence="3" key="1">
    <citation type="journal article" date="2011" name="Nat. Biotechnol.">
        <title>The genomic sequence of the Chinese hamster ovary (CHO)-K1 cell line.</title>
        <authorList>
            <person name="Xu X."/>
            <person name="Nagarajan H."/>
            <person name="Lewis N.E."/>
            <person name="Pan S."/>
            <person name="Cai Z."/>
            <person name="Liu X."/>
            <person name="Chen W."/>
            <person name="Xie M."/>
            <person name="Wang W."/>
            <person name="Hammond S."/>
            <person name="Andersen M.R."/>
            <person name="Neff N."/>
            <person name="Passarelli B."/>
            <person name="Koh W."/>
            <person name="Fan H.C."/>
            <person name="Wang J."/>
            <person name="Gui Y."/>
            <person name="Lee K.H."/>
            <person name="Betenbaugh M.J."/>
            <person name="Quake S.R."/>
            <person name="Famili I."/>
            <person name="Palsson B.O."/>
            <person name="Wang J."/>
        </authorList>
    </citation>
    <scope>NUCLEOTIDE SEQUENCE [LARGE SCALE GENOMIC DNA]</scope>
    <source>
        <strain evidence="3">CHO K1 cell line</strain>
    </source>
</reference>
<feature type="region of interest" description="Disordered" evidence="1">
    <location>
        <begin position="1"/>
        <end position="70"/>
    </location>
</feature>
<accession>G3I5D9</accession>
<name>G3I5D9_CRIGR</name>
<dbReference type="InParanoid" id="G3I5D9"/>
<dbReference type="AlphaFoldDB" id="G3I5D9"/>
<sequence>MRGSSCSRLIGPDLTGSHSHSPDLRLRPHSAPSPRATPQQRKEVTLPERKGGETVQRQRRGERQPLIGNF</sequence>
<protein>
    <submittedName>
        <fullName evidence="2">Uncharacterized protein</fullName>
    </submittedName>
</protein>
<dbReference type="Proteomes" id="UP000001075">
    <property type="component" value="Unassembled WGS sequence"/>
</dbReference>
<evidence type="ECO:0000313" key="3">
    <source>
        <dbReference type="Proteomes" id="UP000001075"/>
    </source>
</evidence>
<proteinExistence type="predicted"/>
<feature type="compositionally biased region" description="Basic and acidic residues" evidence="1">
    <location>
        <begin position="40"/>
        <end position="52"/>
    </location>
</feature>
<dbReference type="EMBL" id="JH001295">
    <property type="protein sequence ID" value="EGW00456.1"/>
    <property type="molecule type" value="Genomic_DNA"/>
</dbReference>
<gene>
    <name evidence="2" type="ORF">I79_018684</name>
</gene>
<organism evidence="2 3">
    <name type="scientific">Cricetulus griseus</name>
    <name type="common">Chinese hamster</name>
    <name type="synonym">Cricetulus barabensis griseus</name>
    <dbReference type="NCBI Taxonomy" id="10029"/>
    <lineage>
        <taxon>Eukaryota</taxon>
        <taxon>Metazoa</taxon>
        <taxon>Chordata</taxon>
        <taxon>Craniata</taxon>
        <taxon>Vertebrata</taxon>
        <taxon>Euteleostomi</taxon>
        <taxon>Mammalia</taxon>
        <taxon>Eutheria</taxon>
        <taxon>Euarchontoglires</taxon>
        <taxon>Glires</taxon>
        <taxon>Rodentia</taxon>
        <taxon>Myomorpha</taxon>
        <taxon>Muroidea</taxon>
        <taxon>Cricetidae</taxon>
        <taxon>Cricetinae</taxon>
        <taxon>Cricetulus</taxon>
    </lineage>
</organism>
<evidence type="ECO:0000313" key="2">
    <source>
        <dbReference type="EMBL" id="EGW00456.1"/>
    </source>
</evidence>